<sequence length="166" mass="18840">MQSCIKQRSPRRHLRNHAADHACPRLLAQLGQFITAGLLLISMPFILESPCWLVSKSRIFQTTKALCWVRNLPAEHIYIVAEIEHNLSLGGPGIRNPDLISVLLMLLLRNLTGINATNYDYWHQYGTFIFFGSRTAAALVFAYFIILETKGVALEDMDCVELVRRV</sequence>
<keyword evidence="4 5" id="KW-0472">Membrane</keyword>
<organism evidence="6 7">
    <name type="scientific">Paraphaeosphaeria minitans</name>
    <dbReference type="NCBI Taxonomy" id="565426"/>
    <lineage>
        <taxon>Eukaryota</taxon>
        <taxon>Fungi</taxon>
        <taxon>Dikarya</taxon>
        <taxon>Ascomycota</taxon>
        <taxon>Pezizomycotina</taxon>
        <taxon>Dothideomycetes</taxon>
        <taxon>Pleosporomycetidae</taxon>
        <taxon>Pleosporales</taxon>
        <taxon>Massarineae</taxon>
        <taxon>Didymosphaeriaceae</taxon>
        <taxon>Paraphaeosphaeria</taxon>
    </lineage>
</organism>
<feature type="transmembrane region" description="Helical" evidence="5">
    <location>
        <begin position="125"/>
        <end position="147"/>
    </location>
</feature>
<evidence type="ECO:0000256" key="2">
    <source>
        <dbReference type="ARBA" id="ARBA00022692"/>
    </source>
</evidence>
<dbReference type="Pfam" id="PF00083">
    <property type="entry name" value="Sugar_tr"/>
    <property type="match status" value="1"/>
</dbReference>
<dbReference type="InterPro" id="IPR050360">
    <property type="entry name" value="MFS_Sugar_Transporters"/>
</dbReference>
<feature type="transmembrane region" description="Helical" evidence="5">
    <location>
        <begin position="33"/>
        <end position="54"/>
    </location>
</feature>
<dbReference type="GO" id="GO:0005351">
    <property type="term" value="F:carbohydrate:proton symporter activity"/>
    <property type="evidence" value="ECO:0007669"/>
    <property type="project" value="TreeGrafter"/>
</dbReference>
<dbReference type="OrthoDB" id="6133115at2759"/>
<dbReference type="GO" id="GO:0016020">
    <property type="term" value="C:membrane"/>
    <property type="evidence" value="ECO:0007669"/>
    <property type="project" value="UniProtKB-SubCell"/>
</dbReference>
<keyword evidence="2 5" id="KW-0812">Transmembrane</keyword>
<protein>
    <submittedName>
        <fullName evidence="6">MFS quinate transporter</fullName>
    </submittedName>
</protein>
<keyword evidence="3 5" id="KW-1133">Transmembrane helix</keyword>
<evidence type="ECO:0000256" key="5">
    <source>
        <dbReference type="SAM" id="Phobius"/>
    </source>
</evidence>
<dbReference type="AlphaFoldDB" id="A0A9P6G9J1"/>
<comment type="subcellular location">
    <subcellularLocation>
        <location evidence="1">Membrane</location>
        <topology evidence="1">Multi-pass membrane protein</topology>
    </subcellularLocation>
</comment>
<dbReference type="PANTHER" id="PTHR48022:SF34">
    <property type="entry name" value="MAJOR FACILITATOR SUPERFAMILY (MFS) PROFILE DOMAIN-CONTAINING PROTEIN-RELATED"/>
    <property type="match status" value="1"/>
</dbReference>
<evidence type="ECO:0000256" key="4">
    <source>
        <dbReference type="ARBA" id="ARBA00023136"/>
    </source>
</evidence>
<reference evidence="6" key="1">
    <citation type="journal article" date="2020" name="Mol. Plant Microbe Interact.">
        <title>Genome Sequence of the Biocontrol Agent Coniothyrium minitans strain Conio (IMI 134523).</title>
        <authorList>
            <person name="Patel D."/>
            <person name="Shittu T.A."/>
            <person name="Baroncelli R."/>
            <person name="Muthumeenakshi S."/>
            <person name="Osborne T.H."/>
            <person name="Janganan T.K."/>
            <person name="Sreenivasaprasad S."/>
        </authorList>
    </citation>
    <scope>NUCLEOTIDE SEQUENCE</scope>
    <source>
        <strain evidence="6">Conio</strain>
    </source>
</reference>
<gene>
    <name evidence="6" type="ORF">PMIN01_11194</name>
</gene>
<proteinExistence type="predicted"/>
<dbReference type="EMBL" id="WJXW01000014">
    <property type="protein sequence ID" value="KAF9730325.1"/>
    <property type="molecule type" value="Genomic_DNA"/>
</dbReference>
<accession>A0A9P6G9J1</accession>
<evidence type="ECO:0000313" key="7">
    <source>
        <dbReference type="Proteomes" id="UP000756921"/>
    </source>
</evidence>
<dbReference type="InterPro" id="IPR036259">
    <property type="entry name" value="MFS_trans_sf"/>
</dbReference>
<comment type="caution">
    <text evidence="6">The sequence shown here is derived from an EMBL/GenBank/DDBJ whole genome shotgun (WGS) entry which is preliminary data.</text>
</comment>
<name>A0A9P6G9J1_9PLEO</name>
<keyword evidence="7" id="KW-1185">Reference proteome</keyword>
<dbReference type="Proteomes" id="UP000756921">
    <property type="component" value="Unassembled WGS sequence"/>
</dbReference>
<dbReference type="InterPro" id="IPR005828">
    <property type="entry name" value="MFS_sugar_transport-like"/>
</dbReference>
<evidence type="ECO:0000313" key="6">
    <source>
        <dbReference type="EMBL" id="KAF9730325.1"/>
    </source>
</evidence>
<evidence type="ECO:0000256" key="3">
    <source>
        <dbReference type="ARBA" id="ARBA00022989"/>
    </source>
</evidence>
<evidence type="ECO:0000256" key="1">
    <source>
        <dbReference type="ARBA" id="ARBA00004141"/>
    </source>
</evidence>
<dbReference type="Gene3D" id="1.20.1250.20">
    <property type="entry name" value="MFS general substrate transporter like domains"/>
    <property type="match status" value="2"/>
</dbReference>
<dbReference type="PANTHER" id="PTHR48022">
    <property type="entry name" value="PLASTIDIC GLUCOSE TRANSPORTER 4"/>
    <property type="match status" value="1"/>
</dbReference>